<feature type="region of interest" description="Disordered" evidence="1">
    <location>
        <begin position="165"/>
        <end position="186"/>
    </location>
</feature>
<evidence type="ECO:0000256" key="1">
    <source>
        <dbReference type="SAM" id="MobiDB-lite"/>
    </source>
</evidence>
<keyword evidence="2" id="KW-1185">Reference proteome</keyword>
<evidence type="ECO:0000313" key="3">
    <source>
        <dbReference type="RefSeq" id="XP_050558905.1"/>
    </source>
</evidence>
<feature type="region of interest" description="Disordered" evidence="1">
    <location>
        <begin position="44"/>
        <end position="72"/>
    </location>
</feature>
<sequence>MTLTPNKFTSNYTSSTAQRGVEAKEVELVNTNLELDMSVSTHFPAESSAGSAGGTGGTGGTGDAAPHLASNDETGSYLQVVVEKHRRKRSPAQAVAAQTSPRLPVASSPLTHQGGRGDGAEGAARGVYVVPHSVLLACSAASPLCAALQPHTYYTKRVLVDAGTGAARDPAPAPPRSPRPAPPAALPCQKKNKTWKLFQDMDTDKLCENGKIYVKYLHQCRQTGTPVVTEPDRVEVYYFEHGSCEFLATCGAAGGARPTALERAARRAARPAAGLLAELLAAPQLLLALPVALALQVARCALLALRGAAAGLVQTASDYALKPALALTFNALLQPLLVFAANVSRGLRAALRPLAGALGDVLEPLARVLAAARLVDVHVACAPRAAPA</sequence>
<organism evidence="2 3">
    <name type="scientific">Spodoptera frugiperda</name>
    <name type="common">Fall armyworm</name>
    <dbReference type="NCBI Taxonomy" id="7108"/>
    <lineage>
        <taxon>Eukaryota</taxon>
        <taxon>Metazoa</taxon>
        <taxon>Ecdysozoa</taxon>
        <taxon>Arthropoda</taxon>
        <taxon>Hexapoda</taxon>
        <taxon>Insecta</taxon>
        <taxon>Pterygota</taxon>
        <taxon>Neoptera</taxon>
        <taxon>Endopterygota</taxon>
        <taxon>Lepidoptera</taxon>
        <taxon>Glossata</taxon>
        <taxon>Ditrysia</taxon>
        <taxon>Noctuoidea</taxon>
        <taxon>Noctuidae</taxon>
        <taxon>Amphipyrinae</taxon>
        <taxon>Spodoptera</taxon>
    </lineage>
</organism>
<protein>
    <submittedName>
        <fullName evidence="3">Uncharacterized protein LOC118266801</fullName>
    </submittedName>
</protein>
<feature type="region of interest" description="Disordered" evidence="1">
    <location>
        <begin position="84"/>
        <end position="121"/>
    </location>
</feature>
<dbReference type="Proteomes" id="UP000829999">
    <property type="component" value="Chromosome 23"/>
</dbReference>
<dbReference type="OrthoDB" id="10045204at2759"/>
<name>A0A9R0F4L7_SPOFR</name>
<evidence type="ECO:0000313" key="2">
    <source>
        <dbReference type="Proteomes" id="UP000829999"/>
    </source>
</evidence>
<dbReference type="RefSeq" id="XP_050558905.1">
    <property type="nucleotide sequence ID" value="XM_050702948.1"/>
</dbReference>
<proteinExistence type="predicted"/>
<feature type="compositionally biased region" description="Pro residues" evidence="1">
    <location>
        <begin position="171"/>
        <end position="185"/>
    </location>
</feature>
<accession>A0A9R0F4L7</accession>
<gene>
    <name evidence="3" type="primary">LOC118266801</name>
</gene>
<reference evidence="3" key="1">
    <citation type="submission" date="2025-08" db="UniProtKB">
        <authorList>
            <consortium name="RefSeq"/>
        </authorList>
    </citation>
    <scope>IDENTIFICATION</scope>
    <source>
        <tissue evidence="3">Whole larval tissue</tissue>
    </source>
</reference>
<feature type="compositionally biased region" description="Gly residues" evidence="1">
    <location>
        <begin position="51"/>
        <end position="62"/>
    </location>
</feature>
<dbReference type="AlphaFoldDB" id="A0A9R0F4L7"/>
<dbReference type="GeneID" id="118266801"/>